<evidence type="ECO:0000256" key="1">
    <source>
        <dbReference type="ARBA" id="ARBA00000316"/>
    </source>
</evidence>
<keyword evidence="5 7" id="KW-0663">Pyridoxal phosphate</keyword>
<feature type="domain" description="Alanine racemase C-terminal" evidence="10">
    <location>
        <begin position="253"/>
        <end position="383"/>
    </location>
</feature>
<reference evidence="11 12" key="1">
    <citation type="submission" date="2019-11" db="EMBL/GenBank/DDBJ databases">
        <title>Identification of a novel strain.</title>
        <authorList>
            <person name="Xu Q."/>
            <person name="Wang G."/>
        </authorList>
    </citation>
    <scope>NUCLEOTIDE SEQUENCE [LARGE SCALE GENOMIC DNA]</scope>
    <source>
        <strain evidence="12">xq</strain>
    </source>
</reference>
<dbReference type="PANTHER" id="PTHR30511:SF0">
    <property type="entry name" value="ALANINE RACEMASE, CATABOLIC-RELATED"/>
    <property type="match status" value="1"/>
</dbReference>
<dbReference type="Pfam" id="PF00842">
    <property type="entry name" value="Ala_racemase_C"/>
    <property type="match status" value="1"/>
</dbReference>
<organism evidence="11 12">
    <name type="scientific">Hyphomicrobium album</name>
    <dbReference type="NCBI Taxonomy" id="2665159"/>
    <lineage>
        <taxon>Bacteria</taxon>
        <taxon>Pseudomonadati</taxon>
        <taxon>Pseudomonadota</taxon>
        <taxon>Alphaproteobacteria</taxon>
        <taxon>Hyphomicrobiales</taxon>
        <taxon>Hyphomicrobiaceae</taxon>
        <taxon>Hyphomicrobium</taxon>
    </lineage>
</organism>
<dbReference type="SUPFAM" id="SSF50621">
    <property type="entry name" value="Alanine racemase C-terminal domain-like"/>
    <property type="match status" value="1"/>
</dbReference>
<keyword evidence="12" id="KW-1185">Reference proteome</keyword>
<evidence type="ECO:0000256" key="4">
    <source>
        <dbReference type="ARBA" id="ARBA00013089"/>
    </source>
</evidence>
<feature type="active site" description="Proton acceptor; specific for D-alanine" evidence="7">
    <location>
        <position position="55"/>
    </location>
</feature>
<protein>
    <recommendedName>
        <fullName evidence="4 7">Alanine racemase</fullName>
        <ecNumber evidence="4 7">5.1.1.1</ecNumber>
    </recommendedName>
</protein>
<sequence length="385" mass="40497">MTDSAQREAPRADAELAAVPTSATGVIIVDLAQIRANWRALVGRVAPAECAAVVKADAYGLGAAHVIPALVKEGCRTFFVATIAEAAQARGLAPEATIYVLDGLLPGTGSELLAIGAIPALASFEEVKEWATLAAARGARLPTVLHLDTGLSRLGLTGSDMNVIATEGRARSLDVRLIMSHLGCADNPEHDMNALQRENFDAMRGCMAHVPASLVASDGLMLGVDYHYDLVRPGYALYGGQAFQGGPAPVAPVLIVKARVLQVRHVQPGDQVGYSATWRPNRPTRLAIVAAGYDDGVARALSRGTGEDGAHVMFEGKLAPIVGRVSMDLITVDVTKLKHPPVRGDFVDLIGPGLPIETVGAAAGTIGYEVLTRLGRRFHRIYRGG</sequence>
<evidence type="ECO:0000256" key="6">
    <source>
        <dbReference type="ARBA" id="ARBA00023235"/>
    </source>
</evidence>
<evidence type="ECO:0000256" key="7">
    <source>
        <dbReference type="HAMAP-Rule" id="MF_01201"/>
    </source>
</evidence>
<proteinExistence type="inferred from homology"/>
<dbReference type="SMART" id="SM01005">
    <property type="entry name" value="Ala_racemase_C"/>
    <property type="match status" value="1"/>
</dbReference>
<dbReference type="GO" id="GO:0030170">
    <property type="term" value="F:pyridoxal phosphate binding"/>
    <property type="evidence" value="ECO:0007669"/>
    <property type="project" value="UniProtKB-UniRule"/>
</dbReference>
<dbReference type="GO" id="GO:0008784">
    <property type="term" value="F:alanine racemase activity"/>
    <property type="evidence" value="ECO:0007669"/>
    <property type="project" value="UniProtKB-UniRule"/>
</dbReference>
<feature type="binding site" evidence="7 9">
    <location>
        <position position="327"/>
    </location>
    <ligand>
        <name>substrate</name>
    </ligand>
</feature>
<dbReference type="PRINTS" id="PR00992">
    <property type="entry name" value="ALARACEMASE"/>
</dbReference>
<feature type="active site" description="Proton acceptor; specific for L-alanine" evidence="7">
    <location>
        <position position="274"/>
    </location>
</feature>
<dbReference type="NCBIfam" id="TIGR00492">
    <property type="entry name" value="alr"/>
    <property type="match status" value="1"/>
</dbReference>
<comment type="cofactor">
    <cofactor evidence="2 7 8">
        <name>pyridoxal 5'-phosphate</name>
        <dbReference type="ChEBI" id="CHEBI:597326"/>
    </cofactor>
</comment>
<dbReference type="EC" id="5.1.1.1" evidence="4 7"/>
<dbReference type="UniPathway" id="UPA00042">
    <property type="reaction ID" value="UER00497"/>
</dbReference>
<comment type="catalytic activity">
    <reaction evidence="1 7">
        <text>L-alanine = D-alanine</text>
        <dbReference type="Rhea" id="RHEA:20249"/>
        <dbReference type="ChEBI" id="CHEBI:57416"/>
        <dbReference type="ChEBI" id="CHEBI:57972"/>
        <dbReference type="EC" id="5.1.1.1"/>
    </reaction>
</comment>
<dbReference type="InterPro" id="IPR009006">
    <property type="entry name" value="Ala_racemase/Decarboxylase_C"/>
</dbReference>
<feature type="binding site" evidence="7 9">
    <location>
        <position position="153"/>
    </location>
    <ligand>
        <name>substrate</name>
    </ligand>
</feature>
<dbReference type="SUPFAM" id="SSF51419">
    <property type="entry name" value="PLP-binding barrel"/>
    <property type="match status" value="1"/>
</dbReference>
<keyword evidence="6 7" id="KW-0413">Isomerase</keyword>
<name>A0A6I3KFG0_9HYPH</name>
<dbReference type="InterPro" id="IPR020622">
    <property type="entry name" value="Ala_racemase_pyridoxalP-BS"/>
</dbReference>
<dbReference type="PROSITE" id="PS00395">
    <property type="entry name" value="ALANINE_RACEMASE"/>
    <property type="match status" value="1"/>
</dbReference>
<evidence type="ECO:0000256" key="3">
    <source>
        <dbReference type="ARBA" id="ARBA00007880"/>
    </source>
</evidence>
<dbReference type="InterPro" id="IPR000821">
    <property type="entry name" value="Ala_racemase"/>
</dbReference>
<dbReference type="Pfam" id="PF01168">
    <property type="entry name" value="Ala_racemase_N"/>
    <property type="match status" value="1"/>
</dbReference>
<feature type="modified residue" description="N6-(pyridoxal phosphate)lysine" evidence="7 8">
    <location>
        <position position="55"/>
    </location>
</feature>
<comment type="caution">
    <text evidence="11">The sequence shown here is derived from an EMBL/GenBank/DDBJ whole genome shotgun (WGS) entry which is preliminary data.</text>
</comment>
<dbReference type="InterPro" id="IPR029066">
    <property type="entry name" value="PLP-binding_barrel"/>
</dbReference>
<evidence type="ECO:0000313" key="11">
    <source>
        <dbReference type="EMBL" id="MTD93093.1"/>
    </source>
</evidence>
<comment type="function">
    <text evidence="7">Catalyzes the interconversion of L-alanine and D-alanine. May also act on other amino acids.</text>
</comment>
<dbReference type="InterPro" id="IPR011079">
    <property type="entry name" value="Ala_racemase_C"/>
</dbReference>
<dbReference type="Proteomes" id="UP000440694">
    <property type="component" value="Unassembled WGS sequence"/>
</dbReference>
<evidence type="ECO:0000256" key="5">
    <source>
        <dbReference type="ARBA" id="ARBA00022898"/>
    </source>
</evidence>
<dbReference type="Gene3D" id="2.40.37.10">
    <property type="entry name" value="Lyase, Ornithine Decarboxylase, Chain A, domain 1"/>
    <property type="match status" value="1"/>
</dbReference>
<dbReference type="GO" id="GO:0030632">
    <property type="term" value="P:D-alanine biosynthetic process"/>
    <property type="evidence" value="ECO:0007669"/>
    <property type="project" value="UniProtKB-UniRule"/>
</dbReference>
<evidence type="ECO:0000313" key="12">
    <source>
        <dbReference type="Proteomes" id="UP000440694"/>
    </source>
</evidence>
<evidence type="ECO:0000256" key="8">
    <source>
        <dbReference type="PIRSR" id="PIRSR600821-50"/>
    </source>
</evidence>
<comment type="similarity">
    <text evidence="3 7">Belongs to the alanine racemase family.</text>
</comment>
<dbReference type="GO" id="GO:0005829">
    <property type="term" value="C:cytosol"/>
    <property type="evidence" value="ECO:0007669"/>
    <property type="project" value="TreeGrafter"/>
</dbReference>
<dbReference type="HAMAP" id="MF_01201">
    <property type="entry name" value="Ala_racemase"/>
    <property type="match status" value="1"/>
</dbReference>
<evidence type="ECO:0000256" key="2">
    <source>
        <dbReference type="ARBA" id="ARBA00001933"/>
    </source>
</evidence>
<gene>
    <name evidence="11" type="primary">alr</name>
    <name evidence="11" type="ORF">GIW81_01950</name>
</gene>
<dbReference type="CDD" id="cd00430">
    <property type="entry name" value="PLPDE_III_AR"/>
    <property type="match status" value="1"/>
</dbReference>
<dbReference type="PANTHER" id="PTHR30511">
    <property type="entry name" value="ALANINE RACEMASE"/>
    <property type="match status" value="1"/>
</dbReference>
<comment type="pathway">
    <text evidence="7">Amino-acid biosynthesis; D-alanine biosynthesis; D-alanine from L-alanine: step 1/1.</text>
</comment>
<evidence type="ECO:0000256" key="9">
    <source>
        <dbReference type="PIRSR" id="PIRSR600821-52"/>
    </source>
</evidence>
<dbReference type="EMBL" id="WMBQ01000001">
    <property type="protein sequence ID" value="MTD93093.1"/>
    <property type="molecule type" value="Genomic_DNA"/>
</dbReference>
<dbReference type="Gene3D" id="3.20.20.10">
    <property type="entry name" value="Alanine racemase"/>
    <property type="match status" value="1"/>
</dbReference>
<accession>A0A6I3KFG0</accession>
<evidence type="ECO:0000259" key="10">
    <source>
        <dbReference type="SMART" id="SM01005"/>
    </source>
</evidence>
<dbReference type="AlphaFoldDB" id="A0A6I3KFG0"/>
<dbReference type="InterPro" id="IPR001608">
    <property type="entry name" value="Ala_racemase_N"/>
</dbReference>